<protein>
    <recommendedName>
        <fullName evidence="3">Tandem-95 repeat protein</fullName>
    </recommendedName>
</protein>
<organism evidence="1 2">
    <name type="scientific">Amycolatopsis tolypomycina</name>
    <dbReference type="NCBI Taxonomy" id="208445"/>
    <lineage>
        <taxon>Bacteria</taxon>
        <taxon>Bacillati</taxon>
        <taxon>Actinomycetota</taxon>
        <taxon>Actinomycetes</taxon>
        <taxon>Pseudonocardiales</taxon>
        <taxon>Pseudonocardiaceae</taxon>
        <taxon>Amycolatopsis</taxon>
    </lineage>
</organism>
<keyword evidence="2" id="KW-1185">Reference proteome</keyword>
<reference evidence="2" key="1">
    <citation type="submission" date="2016-10" db="EMBL/GenBank/DDBJ databases">
        <authorList>
            <person name="Varghese N."/>
            <person name="Submissions S."/>
        </authorList>
    </citation>
    <scope>NUCLEOTIDE SEQUENCE [LARGE SCALE GENOMIC DNA]</scope>
    <source>
        <strain evidence="2">DSM 44544</strain>
    </source>
</reference>
<dbReference type="Pfam" id="PF17963">
    <property type="entry name" value="Big_9"/>
    <property type="match status" value="2"/>
</dbReference>
<evidence type="ECO:0000313" key="2">
    <source>
        <dbReference type="Proteomes" id="UP000199622"/>
    </source>
</evidence>
<dbReference type="AlphaFoldDB" id="A0A1H4Z9X1"/>
<accession>A0A1H4Z9X1</accession>
<name>A0A1H4Z9X1_9PSEU</name>
<dbReference type="Proteomes" id="UP000199622">
    <property type="component" value="Unassembled WGS sequence"/>
</dbReference>
<evidence type="ECO:0000313" key="1">
    <source>
        <dbReference type="EMBL" id="SED26959.1"/>
    </source>
</evidence>
<dbReference type="STRING" id="208445.SAMN04489727_7172"/>
<dbReference type="Gene3D" id="2.60.40.2810">
    <property type="match status" value="1"/>
</dbReference>
<dbReference type="Gene3D" id="2.60.40.3440">
    <property type="match status" value="1"/>
</dbReference>
<gene>
    <name evidence="1" type="ORF">SAMN04489727_7172</name>
</gene>
<proteinExistence type="predicted"/>
<evidence type="ECO:0008006" key="3">
    <source>
        <dbReference type="Google" id="ProtNLM"/>
    </source>
</evidence>
<dbReference type="EMBL" id="FNSO01000004">
    <property type="protein sequence ID" value="SED26959.1"/>
    <property type="molecule type" value="Genomic_DNA"/>
</dbReference>
<sequence>MSGQYGELSDFYDSSFNETIPVGATPQEAPLGEQLRGVSPSDFSSFAEQFGIDATPDFPIVADVAATTPAGTPVTVRPDTSDPAGHPLTLVADQPPAHGTVAVDGTAVTYTPAAGFSGTDTFTVKSTNGTLSSDPATITITVTPAVVNHAPVAGAQAVTAVAGQPLPITLTGTDPDGDNLAYTVLTAPVHGTLSGTAPNLTYTPAPGFQGPDSLTFKVNDGKVDSPAVTVAITVVQAAGCQAAPKLDTQVSATSGGGRNRVTSLPVTTRGSGELLLAFIGADGPQGRQQRVMTVVGGGLNWTLAARANTGGGTTEVWQAYAKRPLDRMRVTTIFARGGFDSTITVAAYSGTARKLGATGSAASRSGNPAVAVSTTSCNAVVWALGHDLSDAKAPTVSPGQTIVHQFLDGRARTSYWVKRTDNPVPARTRVVFTDSKITRDKWAYVAVEVVPAR</sequence>